<dbReference type="KEGG" id="mox:DAMO_0237"/>
<dbReference type="HOGENOM" id="CLU_2732517_0_0_0"/>
<sequence length="71" mass="8282">MHFYFFSPFRKGGYKGVFLPMAPLVKGVSPCPALKTRPLPTLIPEDPFFLDQSEIFLHRQNERFRDGMYNS</sequence>
<proteinExistence type="predicted"/>
<evidence type="ECO:0000313" key="1">
    <source>
        <dbReference type="EMBL" id="CBE67336.1"/>
    </source>
</evidence>
<dbReference type="Proteomes" id="UP000006898">
    <property type="component" value="Chromosome"/>
</dbReference>
<dbReference type="AlphaFoldDB" id="D5MII6"/>
<protein>
    <submittedName>
        <fullName evidence="1">Uncharacterized protein</fullName>
    </submittedName>
</protein>
<organism evidence="1 2">
    <name type="scientific">Methylomirabilis oxygeniifera</name>
    <dbReference type="NCBI Taxonomy" id="671143"/>
    <lineage>
        <taxon>Bacteria</taxon>
        <taxon>Candidatus Methylomirabilota</taxon>
        <taxon>Candidatus Methylomirabilia</taxon>
        <taxon>Candidatus Methylomirabilales</taxon>
        <taxon>Candidatus Methylomirabilaceae</taxon>
        <taxon>Candidatus Methylomirabilis</taxon>
    </lineage>
</organism>
<dbReference type="EMBL" id="FP565575">
    <property type="protein sequence ID" value="CBE67336.1"/>
    <property type="molecule type" value="Genomic_DNA"/>
</dbReference>
<name>D5MII6_METO1</name>
<evidence type="ECO:0000313" key="2">
    <source>
        <dbReference type="Proteomes" id="UP000006898"/>
    </source>
</evidence>
<accession>D5MII6</accession>
<reference evidence="1 2" key="1">
    <citation type="journal article" date="2010" name="Nature">
        <title>Nitrite-driven anaerobic methane oxidation by oxygenic bacteria.</title>
        <authorList>
            <person name="Ettwig K.F."/>
            <person name="Butler M.K."/>
            <person name="Le Paslier D."/>
            <person name="Pelletier E."/>
            <person name="Mangenot S."/>
            <person name="Kuypers M.M.M."/>
            <person name="Schreiber F."/>
            <person name="Dutilh B.E."/>
            <person name="Zedelius J."/>
            <person name="de Beer D."/>
            <person name="Gloerich J."/>
            <person name="Wessels H.J.C.T."/>
            <person name="van Allen T."/>
            <person name="Luesken F."/>
            <person name="Wu M."/>
            <person name="van de Pas-Schoonen K.T."/>
            <person name="Op den Camp H.J.M."/>
            <person name="Janssen-Megens E.M."/>
            <person name="Francoijs K-J."/>
            <person name="Stunnenberg H."/>
            <person name="Weissenbach J."/>
            <person name="Jetten M.S.M."/>
            <person name="Strous M."/>
        </authorList>
    </citation>
    <scope>NUCLEOTIDE SEQUENCE [LARGE SCALE GENOMIC DNA]</scope>
</reference>
<gene>
    <name evidence="1" type="ORF">DAMO_0237</name>
</gene>